<dbReference type="RefSeq" id="WP_210894758.1">
    <property type="nucleotide sequence ID" value="NZ_JAGPYQ010000004.1"/>
</dbReference>
<keyword evidence="1" id="KW-0614">Plasmid</keyword>
<sequence>MRHQSVTTPDTSASRPAIVVLCGSTRFWEQFTEATLYETVAGRIVLAPGCNLKQSHPLWADPVQADRLKRVLDDLHLRKIDLADEVLVVNPDGYIGESTRREIAYSRSLGKPVRFTHAPAREASDG</sequence>
<dbReference type="AlphaFoldDB" id="A0A940Y521"/>
<dbReference type="Proteomes" id="UP000677413">
    <property type="component" value="Unassembled WGS sequence"/>
</dbReference>
<reference evidence="1 2" key="1">
    <citation type="submission" date="2021-04" db="EMBL/GenBank/DDBJ databases">
        <authorList>
            <person name="Tang X."/>
            <person name="Zhou X."/>
            <person name="Chen X."/>
            <person name="Cernava T."/>
            <person name="Zhang C."/>
        </authorList>
    </citation>
    <scope>NUCLEOTIDE SEQUENCE [LARGE SCALE GENOMIC DNA]</scope>
    <source>
        <strain evidence="1 2">BH-SS-21</strain>
        <plasmid evidence="1">p1</plasmid>
    </source>
</reference>
<dbReference type="EMBL" id="JAGPYQ010000004">
    <property type="protein sequence ID" value="MBQ0855743.1"/>
    <property type="molecule type" value="Genomic_DNA"/>
</dbReference>
<name>A0A940Y521_9ACTN</name>
<organism evidence="1 2">
    <name type="scientific">Streptomyces liliiviolaceus</name>
    <dbReference type="NCBI Taxonomy" id="2823109"/>
    <lineage>
        <taxon>Bacteria</taxon>
        <taxon>Bacillati</taxon>
        <taxon>Actinomycetota</taxon>
        <taxon>Actinomycetes</taxon>
        <taxon>Kitasatosporales</taxon>
        <taxon>Streptomycetaceae</taxon>
        <taxon>Streptomyces</taxon>
    </lineage>
</organism>
<accession>A0A940Y521</accession>
<comment type="caution">
    <text evidence="1">The sequence shown here is derived from an EMBL/GenBank/DDBJ whole genome shotgun (WGS) entry which is preliminary data.</text>
</comment>
<keyword evidence="2" id="KW-1185">Reference proteome</keyword>
<proteinExistence type="predicted"/>
<geneLocation type="plasmid" evidence="1">
    <name>p1</name>
</geneLocation>
<evidence type="ECO:0000313" key="2">
    <source>
        <dbReference type="Proteomes" id="UP000677413"/>
    </source>
</evidence>
<evidence type="ECO:0000313" key="1">
    <source>
        <dbReference type="EMBL" id="MBQ0855743.1"/>
    </source>
</evidence>
<protein>
    <submittedName>
        <fullName evidence="1">Uncharacterized protein</fullName>
    </submittedName>
</protein>
<gene>
    <name evidence="1" type="ORF">J8N05_47165</name>
</gene>